<evidence type="ECO:0000313" key="2">
    <source>
        <dbReference type="Proteomes" id="UP000828251"/>
    </source>
</evidence>
<dbReference type="AlphaFoldDB" id="A0A9D3VHP5"/>
<reference evidence="1 2" key="1">
    <citation type="journal article" date="2021" name="Plant Biotechnol. J.">
        <title>Multi-omics assisted identification of the key and species-specific regulatory components of drought-tolerant mechanisms in Gossypium stocksii.</title>
        <authorList>
            <person name="Yu D."/>
            <person name="Ke L."/>
            <person name="Zhang D."/>
            <person name="Wu Y."/>
            <person name="Sun Y."/>
            <person name="Mei J."/>
            <person name="Sun J."/>
            <person name="Sun Y."/>
        </authorList>
    </citation>
    <scope>NUCLEOTIDE SEQUENCE [LARGE SCALE GENOMIC DNA]</scope>
    <source>
        <strain evidence="2">cv. E1</strain>
        <tissue evidence="1">Leaf</tissue>
    </source>
</reference>
<proteinExistence type="predicted"/>
<accession>A0A9D3VHP5</accession>
<gene>
    <name evidence="1" type="ORF">J1N35_022994</name>
</gene>
<name>A0A9D3VHP5_9ROSI</name>
<feature type="non-terminal residue" evidence="1">
    <location>
        <position position="61"/>
    </location>
</feature>
<comment type="caution">
    <text evidence="1">The sequence shown here is derived from an EMBL/GenBank/DDBJ whole genome shotgun (WGS) entry which is preliminary data.</text>
</comment>
<organism evidence="1 2">
    <name type="scientific">Gossypium stocksii</name>
    <dbReference type="NCBI Taxonomy" id="47602"/>
    <lineage>
        <taxon>Eukaryota</taxon>
        <taxon>Viridiplantae</taxon>
        <taxon>Streptophyta</taxon>
        <taxon>Embryophyta</taxon>
        <taxon>Tracheophyta</taxon>
        <taxon>Spermatophyta</taxon>
        <taxon>Magnoliopsida</taxon>
        <taxon>eudicotyledons</taxon>
        <taxon>Gunneridae</taxon>
        <taxon>Pentapetalae</taxon>
        <taxon>rosids</taxon>
        <taxon>malvids</taxon>
        <taxon>Malvales</taxon>
        <taxon>Malvaceae</taxon>
        <taxon>Malvoideae</taxon>
        <taxon>Gossypium</taxon>
    </lineage>
</organism>
<dbReference type="EMBL" id="JAIQCV010000007">
    <property type="protein sequence ID" value="KAH1083233.1"/>
    <property type="molecule type" value="Genomic_DNA"/>
</dbReference>
<keyword evidence="2" id="KW-1185">Reference proteome</keyword>
<dbReference type="OrthoDB" id="990541at2759"/>
<sequence>MEIPFIKFTFHKIMMINILFDQPDVDAEDYSALCKDIDGETLQDVLRELTIRGTKWNISRQ</sequence>
<protein>
    <submittedName>
        <fullName evidence="1">Uncharacterized protein</fullName>
    </submittedName>
</protein>
<evidence type="ECO:0000313" key="1">
    <source>
        <dbReference type="EMBL" id="KAH1083233.1"/>
    </source>
</evidence>
<dbReference type="Proteomes" id="UP000828251">
    <property type="component" value="Unassembled WGS sequence"/>
</dbReference>